<accession>A0A2V0NXF3</accession>
<reference evidence="3 4" key="1">
    <citation type="journal article" date="2018" name="Sci. Rep.">
        <title>Raphidocelis subcapitata (=Pseudokirchneriella subcapitata) provides an insight into genome evolution and environmental adaptations in the Sphaeropleales.</title>
        <authorList>
            <person name="Suzuki S."/>
            <person name="Yamaguchi H."/>
            <person name="Nakajima N."/>
            <person name="Kawachi M."/>
        </authorList>
    </citation>
    <scope>NUCLEOTIDE SEQUENCE [LARGE SCALE GENOMIC DNA]</scope>
    <source>
        <strain evidence="3 4">NIES-35</strain>
    </source>
</reference>
<dbReference type="SUPFAM" id="SSF55729">
    <property type="entry name" value="Acyl-CoA N-acyltransferases (Nat)"/>
    <property type="match status" value="1"/>
</dbReference>
<protein>
    <submittedName>
        <fullName evidence="3">Acetyltransferase</fullName>
    </submittedName>
</protein>
<comment type="caution">
    <text evidence="3">The sequence shown here is derived from an EMBL/GenBank/DDBJ whole genome shotgun (WGS) entry which is preliminary data.</text>
</comment>
<feature type="region of interest" description="Disordered" evidence="1">
    <location>
        <begin position="138"/>
        <end position="177"/>
    </location>
</feature>
<dbReference type="CDD" id="cd04301">
    <property type="entry name" value="NAT_SF"/>
    <property type="match status" value="1"/>
</dbReference>
<keyword evidence="4" id="KW-1185">Reference proteome</keyword>
<dbReference type="InterPro" id="IPR052523">
    <property type="entry name" value="Trichothecene_AcTrans"/>
</dbReference>
<dbReference type="PROSITE" id="PS51186">
    <property type="entry name" value="GNAT"/>
    <property type="match status" value="1"/>
</dbReference>
<keyword evidence="3" id="KW-0808">Transferase</keyword>
<dbReference type="GO" id="GO:0016747">
    <property type="term" value="F:acyltransferase activity, transferring groups other than amino-acyl groups"/>
    <property type="evidence" value="ECO:0007669"/>
    <property type="project" value="InterPro"/>
</dbReference>
<proteinExistence type="predicted"/>
<dbReference type="OrthoDB" id="544277at2759"/>
<dbReference type="EMBL" id="BDRX01000031">
    <property type="protein sequence ID" value="GBF92311.1"/>
    <property type="molecule type" value="Genomic_DNA"/>
</dbReference>
<dbReference type="AlphaFoldDB" id="A0A2V0NXF3"/>
<dbReference type="Proteomes" id="UP000247498">
    <property type="component" value="Unassembled WGS sequence"/>
</dbReference>
<gene>
    <name evidence="3" type="ORF">Rsub_05513</name>
</gene>
<evidence type="ECO:0000313" key="3">
    <source>
        <dbReference type="EMBL" id="GBF92311.1"/>
    </source>
</evidence>
<dbReference type="Gene3D" id="3.40.630.30">
    <property type="match status" value="1"/>
</dbReference>
<feature type="compositionally biased region" description="Gly residues" evidence="1">
    <location>
        <begin position="466"/>
        <end position="484"/>
    </location>
</feature>
<feature type="compositionally biased region" description="Pro residues" evidence="1">
    <location>
        <begin position="166"/>
        <end position="177"/>
    </location>
</feature>
<evidence type="ECO:0000256" key="1">
    <source>
        <dbReference type="SAM" id="MobiDB-lite"/>
    </source>
</evidence>
<feature type="region of interest" description="Disordered" evidence="1">
    <location>
        <begin position="11"/>
        <end position="47"/>
    </location>
</feature>
<dbReference type="PANTHER" id="PTHR42791">
    <property type="entry name" value="GNAT FAMILY ACETYLTRANSFERASE"/>
    <property type="match status" value="1"/>
</dbReference>
<feature type="region of interest" description="Disordered" evidence="1">
    <location>
        <begin position="464"/>
        <end position="502"/>
    </location>
</feature>
<dbReference type="InterPro" id="IPR016181">
    <property type="entry name" value="Acyl_CoA_acyltransferase"/>
</dbReference>
<evidence type="ECO:0000313" key="4">
    <source>
        <dbReference type="Proteomes" id="UP000247498"/>
    </source>
</evidence>
<dbReference type="Pfam" id="PF13508">
    <property type="entry name" value="Acetyltransf_7"/>
    <property type="match status" value="1"/>
</dbReference>
<sequence length="502" mass="49313">MASLCAASAAAGGQGGPGSLGAPAASLLGGGEDAGDANKPQPQAGGGAACYAAQVHHAPAAPSKHAPFVGGYMSAADLANLDALEAARGGAQPGSAPSSLSCSRAGSEYGETAPFVPAPGAAAAAAARALSRLGGGGGGAYGGGQQQVPATPPRPDSAASFYGGPTPAPAGAPAPAPAEPEVVSFNWACRAAGAAGRAHAEAALSTLVAAMADDPVNAYLLGGAAGGARFSRKEIKGYLRALPKAAHFISTRDAAAVALWQLMPQETPRNELLAGWTRILRVPLRRWPALVALELRYEAAHAAAAAAAPGGSWYYLSFIGSAPEVRGRGYGSLLLRAITARADAEGRLALLEATSERSRSLYERHGFVTYETYRVTPSAPAVFFMRRDARPPGAATPGPLPLTPLLTPAAGVTPRGGAAGAAPAGRLGKSLVAAIAGKLGGGSEAGASSDDEGPLIPTAVIRLTNSGGGIAGSGGGGGDGGDGAGAALPGKCCDDPEPPEPR</sequence>
<organism evidence="3 4">
    <name type="scientific">Raphidocelis subcapitata</name>
    <dbReference type="NCBI Taxonomy" id="307507"/>
    <lineage>
        <taxon>Eukaryota</taxon>
        <taxon>Viridiplantae</taxon>
        <taxon>Chlorophyta</taxon>
        <taxon>core chlorophytes</taxon>
        <taxon>Chlorophyceae</taxon>
        <taxon>CS clade</taxon>
        <taxon>Sphaeropleales</taxon>
        <taxon>Selenastraceae</taxon>
        <taxon>Raphidocelis</taxon>
    </lineage>
</organism>
<dbReference type="PANTHER" id="PTHR42791:SF1">
    <property type="entry name" value="N-ACETYLTRANSFERASE DOMAIN-CONTAINING PROTEIN"/>
    <property type="match status" value="1"/>
</dbReference>
<name>A0A2V0NXF3_9CHLO</name>
<feature type="domain" description="N-acetyltransferase" evidence="2">
    <location>
        <begin position="249"/>
        <end position="390"/>
    </location>
</feature>
<dbReference type="InParanoid" id="A0A2V0NXF3"/>
<dbReference type="InterPro" id="IPR000182">
    <property type="entry name" value="GNAT_dom"/>
</dbReference>
<evidence type="ECO:0000259" key="2">
    <source>
        <dbReference type="PROSITE" id="PS51186"/>
    </source>
</evidence>